<keyword evidence="7" id="KW-1133">Transmembrane helix</keyword>
<keyword evidence="5 9" id="KW-0997">Cell inner membrane</keyword>
<evidence type="ECO:0000313" key="15">
    <source>
        <dbReference type="Proteomes" id="UP001055247"/>
    </source>
</evidence>
<evidence type="ECO:0000256" key="2">
    <source>
        <dbReference type="ARBA" id="ARBA00009477"/>
    </source>
</evidence>
<dbReference type="AlphaFoldDB" id="A0AAV4ZWL6"/>
<comment type="similarity">
    <text evidence="2 9">Belongs to the membrane fusion protein (MFP) (TC 8.A.1) family.</text>
</comment>
<keyword evidence="10" id="KW-0175">Coiled coil</keyword>
<evidence type="ECO:0000259" key="12">
    <source>
        <dbReference type="Pfam" id="PF25994"/>
    </source>
</evidence>
<evidence type="ECO:0000256" key="3">
    <source>
        <dbReference type="ARBA" id="ARBA00022448"/>
    </source>
</evidence>
<dbReference type="Pfam" id="PF25994">
    <property type="entry name" value="HH_AprE"/>
    <property type="match status" value="1"/>
</dbReference>
<sequence>MAASLNPAGPATLLLDPTARPGPPRPRAQAAIRRHLAQALGLSSALVLGVGSWAVLTQIAGAVIAPGQLVVESEVKKVQHPTGGVVGELRVREGARVQAGEVLVRLDETQTRAGLDIVLKALDELAARQARDEAERDGAAAIAFPEDLSARAGYDRTVANLLEGERRLFAARLSGREGQKAQLRERVAQLRQEITGLTEQAGAKTREIALIGTELKGVRELYEKNLVPYARVTALERDAARLEGERGQLTASTAAARGKITETQLQILQVDGDMRTEVGKDLSEIRAKRSELVEKRVAAEDQLKRVDLRAPQDGVVHQMTVHTVGGLVIPSEPAMLIVPSSDQLAVEVRIQPQDIDSVQLDQRAVLRFSAFNQRTTPEIDGQVTRVSADVSQDPKTGLSYYTVRIGVAEAERARLGSLRLVPGMPVEAFLQIGERSVLSYLTKPLTDQIAKAWRER</sequence>
<dbReference type="PRINTS" id="PR01490">
    <property type="entry name" value="RTXTOXIND"/>
</dbReference>
<dbReference type="Pfam" id="PF26002">
    <property type="entry name" value="Beta-barrel_AprE"/>
    <property type="match status" value="1"/>
</dbReference>
<keyword evidence="15" id="KW-1185">Reference proteome</keyword>
<feature type="domain" description="AprE-like long alpha-helical hairpin" evidence="12">
    <location>
        <begin position="112"/>
        <end position="302"/>
    </location>
</feature>
<dbReference type="EMBL" id="BPQO01000038">
    <property type="protein sequence ID" value="GJD92178.1"/>
    <property type="molecule type" value="Genomic_DNA"/>
</dbReference>
<evidence type="ECO:0000256" key="4">
    <source>
        <dbReference type="ARBA" id="ARBA00022475"/>
    </source>
</evidence>
<dbReference type="PANTHER" id="PTHR30386:SF17">
    <property type="entry name" value="ALKALINE PROTEASE SECRETION PROTEIN APRE"/>
    <property type="match status" value="1"/>
</dbReference>
<evidence type="ECO:0000256" key="6">
    <source>
        <dbReference type="ARBA" id="ARBA00022692"/>
    </source>
</evidence>
<dbReference type="InterPro" id="IPR058781">
    <property type="entry name" value="HH_AprE-like"/>
</dbReference>
<dbReference type="NCBIfam" id="TIGR01843">
    <property type="entry name" value="type_I_hlyD"/>
    <property type="match status" value="1"/>
</dbReference>
<dbReference type="GO" id="GO:0015031">
    <property type="term" value="P:protein transport"/>
    <property type="evidence" value="ECO:0007669"/>
    <property type="project" value="InterPro"/>
</dbReference>
<evidence type="ECO:0000313" key="14">
    <source>
        <dbReference type="EMBL" id="GJD92178.1"/>
    </source>
</evidence>
<keyword evidence="4 9" id="KW-1003">Cell membrane</keyword>
<evidence type="ECO:0000256" key="10">
    <source>
        <dbReference type="SAM" id="Coils"/>
    </source>
</evidence>
<feature type="region of interest" description="Disordered" evidence="11">
    <location>
        <begin position="1"/>
        <end position="26"/>
    </location>
</feature>
<comment type="subcellular location">
    <subcellularLocation>
        <location evidence="1 9">Cell inner membrane</location>
        <topology evidence="1 9">Single-pass membrane protein</topology>
    </subcellularLocation>
</comment>
<dbReference type="Proteomes" id="UP001055247">
    <property type="component" value="Unassembled WGS sequence"/>
</dbReference>
<gene>
    <name evidence="14" type="primary">prsE_5</name>
    <name evidence="14" type="ORF">BHAOGJBA_5731</name>
</gene>
<dbReference type="Gene3D" id="2.40.50.100">
    <property type="match status" value="1"/>
</dbReference>
<evidence type="ECO:0000259" key="13">
    <source>
        <dbReference type="Pfam" id="PF26002"/>
    </source>
</evidence>
<evidence type="ECO:0000256" key="7">
    <source>
        <dbReference type="ARBA" id="ARBA00022989"/>
    </source>
</evidence>
<keyword evidence="8" id="KW-0472">Membrane</keyword>
<evidence type="ECO:0000256" key="1">
    <source>
        <dbReference type="ARBA" id="ARBA00004377"/>
    </source>
</evidence>
<keyword evidence="3 9" id="KW-0813">Transport</keyword>
<dbReference type="PANTHER" id="PTHR30386">
    <property type="entry name" value="MEMBRANE FUSION SUBUNIT OF EMRAB-TOLC MULTIDRUG EFFLUX PUMP"/>
    <property type="match status" value="1"/>
</dbReference>
<accession>A0AAV4ZWL6</accession>
<dbReference type="InterPro" id="IPR010129">
    <property type="entry name" value="T1SS_HlyD"/>
</dbReference>
<dbReference type="RefSeq" id="WP_066927076.1">
    <property type="nucleotide sequence ID" value="NZ_BPQO01000038.1"/>
</dbReference>
<dbReference type="InterPro" id="IPR050739">
    <property type="entry name" value="MFP"/>
</dbReference>
<reference evidence="14" key="1">
    <citation type="journal article" date="2016" name="Front. Microbiol.">
        <title>Genome Sequence of the Piezophilic, Mesophilic Sulfate-Reducing Bacterium Desulfovibrio indicus J2T.</title>
        <authorList>
            <person name="Cao J."/>
            <person name="Maignien L."/>
            <person name="Shao Z."/>
            <person name="Alain K."/>
            <person name="Jebbar M."/>
        </authorList>
    </citation>
    <scope>NUCLEOTIDE SEQUENCE</scope>
    <source>
        <strain evidence="14">DSM 16372</strain>
    </source>
</reference>
<keyword evidence="6" id="KW-0812">Transmembrane</keyword>
<dbReference type="InterPro" id="IPR058982">
    <property type="entry name" value="Beta-barrel_AprE"/>
</dbReference>
<evidence type="ECO:0000256" key="9">
    <source>
        <dbReference type="RuleBase" id="RU365093"/>
    </source>
</evidence>
<protein>
    <recommendedName>
        <fullName evidence="9">Membrane fusion protein (MFP) family protein</fullName>
    </recommendedName>
</protein>
<reference evidence="14" key="2">
    <citation type="submission" date="2021-08" db="EMBL/GenBank/DDBJ databases">
        <authorList>
            <person name="Tani A."/>
            <person name="Ola A."/>
            <person name="Ogura Y."/>
            <person name="Katsura K."/>
            <person name="Hayashi T."/>
        </authorList>
    </citation>
    <scope>NUCLEOTIDE SEQUENCE</scope>
    <source>
        <strain evidence="14">DSM 16372</strain>
    </source>
</reference>
<evidence type="ECO:0000256" key="5">
    <source>
        <dbReference type="ARBA" id="ARBA00022519"/>
    </source>
</evidence>
<dbReference type="Gene3D" id="2.40.30.170">
    <property type="match status" value="1"/>
</dbReference>
<comment type="caution">
    <text evidence="14">The sequence shown here is derived from an EMBL/GenBank/DDBJ whole genome shotgun (WGS) entry which is preliminary data.</text>
</comment>
<feature type="domain" description="AprE-like beta-barrel" evidence="13">
    <location>
        <begin position="344"/>
        <end position="432"/>
    </location>
</feature>
<evidence type="ECO:0000256" key="11">
    <source>
        <dbReference type="SAM" id="MobiDB-lite"/>
    </source>
</evidence>
<organism evidence="14 15">
    <name type="scientific">Methylobacterium hispanicum</name>
    <dbReference type="NCBI Taxonomy" id="270350"/>
    <lineage>
        <taxon>Bacteria</taxon>
        <taxon>Pseudomonadati</taxon>
        <taxon>Pseudomonadota</taxon>
        <taxon>Alphaproteobacteria</taxon>
        <taxon>Hyphomicrobiales</taxon>
        <taxon>Methylobacteriaceae</taxon>
        <taxon>Methylobacterium</taxon>
    </lineage>
</organism>
<feature type="coiled-coil region" evidence="10">
    <location>
        <begin position="173"/>
        <end position="207"/>
    </location>
</feature>
<name>A0AAV4ZWL6_9HYPH</name>
<dbReference type="GO" id="GO:0005886">
    <property type="term" value="C:plasma membrane"/>
    <property type="evidence" value="ECO:0007669"/>
    <property type="project" value="UniProtKB-SubCell"/>
</dbReference>
<proteinExistence type="inferred from homology"/>
<evidence type="ECO:0000256" key="8">
    <source>
        <dbReference type="ARBA" id="ARBA00023136"/>
    </source>
</evidence>